<feature type="compositionally biased region" description="Pro residues" evidence="1">
    <location>
        <begin position="120"/>
        <end position="130"/>
    </location>
</feature>
<feature type="domain" description="SLH" evidence="3">
    <location>
        <begin position="340"/>
        <end position="397"/>
    </location>
</feature>
<keyword evidence="5" id="KW-1185">Reference proteome</keyword>
<gene>
    <name evidence="4" type="ORF">PDUR_22040</name>
</gene>
<dbReference type="AlphaFoldDB" id="A0A089HU59"/>
<name>A0A089HU59_PAEDU</name>
<evidence type="ECO:0000256" key="2">
    <source>
        <dbReference type="SAM" id="SignalP"/>
    </source>
</evidence>
<dbReference type="PANTHER" id="PTHR43308">
    <property type="entry name" value="OUTER MEMBRANE PROTEIN ALPHA-RELATED"/>
    <property type="match status" value="1"/>
</dbReference>
<accession>A0A089HU59</accession>
<reference evidence="4 5" key="1">
    <citation type="submission" date="2014-08" db="EMBL/GenBank/DDBJ databases">
        <title>Comparative genomics of the Paenibacillus odorifer group.</title>
        <authorList>
            <person name="den Bakker H.C."/>
            <person name="Tsai Y.-C."/>
            <person name="Martin N."/>
            <person name="Korlach J."/>
            <person name="Wiedmann M."/>
        </authorList>
    </citation>
    <scope>NUCLEOTIDE SEQUENCE [LARGE SCALE GENOMIC DNA]</scope>
    <source>
        <strain evidence="4 5">DSM 1735</strain>
    </source>
</reference>
<dbReference type="eggNOG" id="COG1621">
    <property type="taxonomic scope" value="Bacteria"/>
</dbReference>
<feature type="domain" description="SLH" evidence="3">
    <location>
        <begin position="465"/>
        <end position="522"/>
    </location>
</feature>
<feature type="domain" description="SLH" evidence="3">
    <location>
        <begin position="398"/>
        <end position="461"/>
    </location>
</feature>
<evidence type="ECO:0000313" key="4">
    <source>
        <dbReference type="EMBL" id="AIQ14285.1"/>
    </source>
</evidence>
<feature type="region of interest" description="Disordered" evidence="1">
    <location>
        <begin position="116"/>
        <end position="153"/>
    </location>
</feature>
<feature type="chain" id="PRO_5001843190" description="SLH domain-containing protein" evidence="2">
    <location>
        <begin position="23"/>
        <end position="522"/>
    </location>
</feature>
<dbReference type="STRING" id="44251.PDUR_22040"/>
<evidence type="ECO:0000313" key="5">
    <source>
        <dbReference type="Proteomes" id="UP000029409"/>
    </source>
</evidence>
<evidence type="ECO:0000256" key="1">
    <source>
        <dbReference type="SAM" id="MobiDB-lite"/>
    </source>
</evidence>
<dbReference type="InterPro" id="IPR001119">
    <property type="entry name" value="SLH_dom"/>
</dbReference>
<dbReference type="PROSITE" id="PS51272">
    <property type="entry name" value="SLH"/>
    <property type="match status" value="3"/>
</dbReference>
<evidence type="ECO:0000259" key="3">
    <source>
        <dbReference type="PROSITE" id="PS51272"/>
    </source>
</evidence>
<dbReference type="Proteomes" id="UP000029409">
    <property type="component" value="Chromosome"/>
</dbReference>
<dbReference type="InterPro" id="IPR051465">
    <property type="entry name" value="Cell_Envelope_Struct_Comp"/>
</dbReference>
<keyword evidence="2" id="KW-0732">Signal</keyword>
<dbReference type="OrthoDB" id="504962at2"/>
<dbReference type="RefSeq" id="WP_042208071.1">
    <property type="nucleotide sequence ID" value="NZ_CP009288.1"/>
</dbReference>
<proteinExistence type="predicted"/>
<dbReference type="Pfam" id="PF00395">
    <property type="entry name" value="SLH"/>
    <property type="match status" value="3"/>
</dbReference>
<sequence>MKKSIAALIMVLLLSTFWQALATASETVWFTDVSASADASSKQATVTGKVASGAGQLVTLKVVEPGGQFFLDSVKSGDGGVFTFKWNISAEGKYEVHIGAENSSTPYKTSFTYGLAPSPTGAPTPTPAPSAGPGLGSGGSGAAASQAPSPSPANIVRVTEDKLTFNEVLKEATFNLETGAEAHIPAALLEKLAQSGTGLNLESEQFTLKLSVQTLRDLLDQVSKAGGGEVAVSVNKVAAADMKSLLELAKQRNYAELKPGSDLYEFEMKLITSGGAETAISAFDHPLTLLLKANGLVAAKLAGIYYISDAGELEYFGSMSAKGWLSGKMSHFSKYTVLEYRKTFTDVPAGNWAYDAVTEMAAKHIVEGISLKEFAPARKVTRAEFAALLVRALGLSGGSASFTDVPAGKWYADEVAAAYQAGIVQGLGEASFKPERTISREEMAAMLVRAWSVLQPQAQPESAAPPVFKDQAAISVWARDAAGKAAGLGLMKGRGASAFVPQGTATRAEAAQAIANLLNAGN</sequence>
<protein>
    <recommendedName>
        <fullName evidence="3">SLH domain-containing protein</fullName>
    </recommendedName>
</protein>
<organism evidence="4 5">
    <name type="scientific">Paenibacillus durus</name>
    <name type="common">Paenibacillus azotofixans</name>
    <dbReference type="NCBI Taxonomy" id="44251"/>
    <lineage>
        <taxon>Bacteria</taxon>
        <taxon>Bacillati</taxon>
        <taxon>Bacillota</taxon>
        <taxon>Bacilli</taxon>
        <taxon>Bacillales</taxon>
        <taxon>Paenibacillaceae</taxon>
        <taxon>Paenibacillus</taxon>
    </lineage>
</organism>
<dbReference type="KEGG" id="pdu:PDUR_22040"/>
<feature type="signal peptide" evidence="2">
    <location>
        <begin position="1"/>
        <end position="22"/>
    </location>
</feature>
<dbReference type="EMBL" id="CP009288">
    <property type="protein sequence ID" value="AIQ14285.1"/>
    <property type="molecule type" value="Genomic_DNA"/>
</dbReference>